<comment type="similarity">
    <text evidence="1">Belongs to the short-chain dehydrogenases/reductases (SDR) family.</text>
</comment>
<dbReference type="Gene3D" id="3.40.50.720">
    <property type="entry name" value="NAD(P)-binding Rossmann-like Domain"/>
    <property type="match status" value="1"/>
</dbReference>
<evidence type="ECO:0000313" key="3">
    <source>
        <dbReference type="EMBL" id="GGJ96735.1"/>
    </source>
</evidence>
<name>A0A917PXM9_9BACI</name>
<dbReference type="FunFam" id="3.40.50.720:FF:000173">
    <property type="entry name" value="3-oxoacyl-[acyl-carrier protein] reductase"/>
    <property type="match status" value="1"/>
</dbReference>
<dbReference type="PRINTS" id="PR00080">
    <property type="entry name" value="SDRFAMILY"/>
</dbReference>
<reference evidence="3" key="1">
    <citation type="journal article" date="2014" name="Int. J. Syst. Evol. Microbiol.">
        <title>Complete genome sequence of Corynebacterium casei LMG S-19264T (=DSM 44701T), isolated from a smear-ripened cheese.</title>
        <authorList>
            <consortium name="US DOE Joint Genome Institute (JGI-PGF)"/>
            <person name="Walter F."/>
            <person name="Albersmeier A."/>
            <person name="Kalinowski J."/>
            <person name="Ruckert C."/>
        </authorList>
    </citation>
    <scope>NUCLEOTIDE SEQUENCE</scope>
    <source>
        <strain evidence="3">JCM 12580</strain>
    </source>
</reference>
<evidence type="ECO:0000256" key="2">
    <source>
        <dbReference type="ARBA" id="ARBA00023002"/>
    </source>
</evidence>
<evidence type="ECO:0000256" key="1">
    <source>
        <dbReference type="ARBA" id="ARBA00006484"/>
    </source>
</evidence>
<dbReference type="PANTHER" id="PTHR42760:SF36">
    <property type="entry name" value="OXIDOREDUCTASE YTKK-RELATED"/>
    <property type="match status" value="1"/>
</dbReference>
<dbReference type="InterPro" id="IPR002347">
    <property type="entry name" value="SDR_fam"/>
</dbReference>
<dbReference type="RefSeq" id="WP_188632860.1">
    <property type="nucleotide sequence ID" value="NZ_BMNQ01000024.1"/>
</dbReference>
<dbReference type="InterPro" id="IPR036291">
    <property type="entry name" value="NAD(P)-bd_dom_sf"/>
</dbReference>
<dbReference type="PANTHER" id="PTHR42760">
    <property type="entry name" value="SHORT-CHAIN DEHYDROGENASES/REDUCTASES FAMILY MEMBER"/>
    <property type="match status" value="1"/>
</dbReference>
<evidence type="ECO:0000313" key="4">
    <source>
        <dbReference type="Proteomes" id="UP000658382"/>
    </source>
</evidence>
<dbReference type="Pfam" id="PF13561">
    <property type="entry name" value="adh_short_C2"/>
    <property type="match status" value="1"/>
</dbReference>
<protein>
    <submittedName>
        <fullName evidence="3">3-ketoacyl-ACP reductase</fullName>
    </submittedName>
</protein>
<accession>A0A917PXM9</accession>
<reference evidence="3" key="2">
    <citation type="submission" date="2020-09" db="EMBL/GenBank/DDBJ databases">
        <authorList>
            <person name="Sun Q."/>
            <person name="Ohkuma M."/>
        </authorList>
    </citation>
    <scope>NUCLEOTIDE SEQUENCE</scope>
    <source>
        <strain evidence="3">JCM 12580</strain>
    </source>
</reference>
<dbReference type="GO" id="GO:0030497">
    <property type="term" value="P:fatty acid elongation"/>
    <property type="evidence" value="ECO:0007669"/>
    <property type="project" value="TreeGrafter"/>
</dbReference>
<dbReference type="Proteomes" id="UP000658382">
    <property type="component" value="Unassembled WGS sequence"/>
</dbReference>
<dbReference type="AlphaFoldDB" id="A0A917PXM9"/>
<keyword evidence="4" id="KW-1185">Reference proteome</keyword>
<comment type="caution">
    <text evidence="3">The sequence shown here is derived from an EMBL/GenBank/DDBJ whole genome shotgun (WGS) entry which is preliminary data.</text>
</comment>
<sequence>MGHALITAGTSGLGRQVIQQFLEAGHRVTTTYYSNAEKAREVQNELASYSHLLHIEHVDVTKKADLNKLVSYAVEHHGGIDYLINNAGPFVFERKELLDYSDDEWNEMMHGNLDAVFYLLKLTVPYMRKQRFGRIVNYGFQGANSASGWPYRAAFAAAKSGLVSLTKTIAFEEAENRITSNMVCPGNITGKMKEAGIADSRKVPDDKTPIGRPGTGEDIARTILYLCDQDSDMITGTVFEITGGIDVINRYR</sequence>
<keyword evidence="2" id="KW-0560">Oxidoreductase</keyword>
<gene>
    <name evidence="3" type="primary">fabG</name>
    <name evidence="3" type="ORF">GCM10007063_18980</name>
</gene>
<dbReference type="CDD" id="cd05233">
    <property type="entry name" value="SDR_c"/>
    <property type="match status" value="1"/>
</dbReference>
<organism evidence="3 4">
    <name type="scientific">Lentibacillus kapialis</name>
    <dbReference type="NCBI Taxonomy" id="340214"/>
    <lineage>
        <taxon>Bacteria</taxon>
        <taxon>Bacillati</taxon>
        <taxon>Bacillota</taxon>
        <taxon>Bacilli</taxon>
        <taxon>Bacillales</taxon>
        <taxon>Bacillaceae</taxon>
        <taxon>Lentibacillus</taxon>
    </lineage>
</organism>
<dbReference type="GO" id="GO:0016616">
    <property type="term" value="F:oxidoreductase activity, acting on the CH-OH group of donors, NAD or NADP as acceptor"/>
    <property type="evidence" value="ECO:0007669"/>
    <property type="project" value="TreeGrafter"/>
</dbReference>
<dbReference type="SUPFAM" id="SSF51735">
    <property type="entry name" value="NAD(P)-binding Rossmann-fold domains"/>
    <property type="match status" value="1"/>
</dbReference>
<dbReference type="EMBL" id="BMNQ01000024">
    <property type="protein sequence ID" value="GGJ96735.1"/>
    <property type="molecule type" value="Genomic_DNA"/>
</dbReference>
<dbReference type="PRINTS" id="PR00081">
    <property type="entry name" value="GDHRDH"/>
</dbReference>
<proteinExistence type="inferred from homology"/>